<organism evidence="2 4">
    <name type="scientific">Phakopsora pachyrhizi</name>
    <name type="common">Asian soybean rust disease fungus</name>
    <dbReference type="NCBI Taxonomy" id="170000"/>
    <lineage>
        <taxon>Eukaryota</taxon>
        <taxon>Fungi</taxon>
        <taxon>Dikarya</taxon>
        <taxon>Basidiomycota</taxon>
        <taxon>Pucciniomycotina</taxon>
        <taxon>Pucciniomycetes</taxon>
        <taxon>Pucciniales</taxon>
        <taxon>Phakopsoraceae</taxon>
        <taxon>Phakopsora</taxon>
    </lineage>
</organism>
<dbReference type="EMBL" id="CALTRL010003306">
    <property type="protein sequence ID" value="CAH7680478.1"/>
    <property type="molecule type" value="Genomic_DNA"/>
</dbReference>
<sequence>MVSFKKTFAAVVLLSAVAAFPTEISSSLNRRTGGGGSYVTSQQDSSQEYTSVTINVVTTRWTELNSLIVGCQNDFTSGQVSATIAQQNIMDEI</sequence>
<reference evidence="2" key="1">
    <citation type="submission" date="2022-06" db="EMBL/GenBank/DDBJ databases">
        <authorList>
            <consortium name="SYNGENTA / RWTH Aachen University"/>
        </authorList>
    </citation>
    <scope>NUCLEOTIDE SEQUENCE</scope>
</reference>
<dbReference type="AlphaFoldDB" id="A0AAV0B6I8"/>
<evidence type="ECO:0000256" key="1">
    <source>
        <dbReference type="SAM" id="SignalP"/>
    </source>
</evidence>
<evidence type="ECO:0000313" key="4">
    <source>
        <dbReference type="Proteomes" id="UP001153365"/>
    </source>
</evidence>
<keyword evidence="1" id="KW-0732">Signal</keyword>
<dbReference type="EMBL" id="CALTRL010006371">
    <property type="protein sequence ID" value="CAH7690711.1"/>
    <property type="molecule type" value="Genomic_DNA"/>
</dbReference>
<accession>A0AAV0B6I8</accession>
<feature type="signal peptide" evidence="1">
    <location>
        <begin position="1"/>
        <end position="19"/>
    </location>
</feature>
<comment type="caution">
    <text evidence="2">The sequence shown here is derived from an EMBL/GenBank/DDBJ whole genome shotgun (WGS) entry which is preliminary data.</text>
</comment>
<keyword evidence="4" id="KW-1185">Reference proteome</keyword>
<gene>
    <name evidence="2" type="ORF">PPACK8108_LOCUS13357</name>
    <name evidence="3" type="ORF">PPACK8108_LOCUS26140</name>
</gene>
<feature type="non-terminal residue" evidence="2">
    <location>
        <position position="93"/>
    </location>
</feature>
<evidence type="ECO:0000313" key="3">
    <source>
        <dbReference type="EMBL" id="CAH7690711.1"/>
    </source>
</evidence>
<dbReference type="Proteomes" id="UP001153365">
    <property type="component" value="Unassembled WGS sequence"/>
</dbReference>
<name>A0AAV0B6I8_PHAPC</name>
<proteinExistence type="predicted"/>
<feature type="non-terminal residue" evidence="2">
    <location>
        <position position="1"/>
    </location>
</feature>
<protein>
    <submittedName>
        <fullName evidence="2">Expressed protein</fullName>
    </submittedName>
</protein>
<feature type="chain" id="PRO_5044713216" evidence="1">
    <location>
        <begin position="20"/>
        <end position="93"/>
    </location>
</feature>
<evidence type="ECO:0000313" key="2">
    <source>
        <dbReference type="EMBL" id="CAH7680478.1"/>
    </source>
</evidence>